<keyword evidence="4" id="KW-1185">Reference proteome</keyword>
<evidence type="ECO:0000256" key="1">
    <source>
        <dbReference type="SAM" id="MobiDB-lite"/>
    </source>
</evidence>
<dbReference type="EMBL" id="KZ819339">
    <property type="protein sequence ID" value="PWN17938.1"/>
    <property type="molecule type" value="Genomic_DNA"/>
</dbReference>
<reference evidence="3 4" key="1">
    <citation type="journal article" date="2018" name="Mol. Biol. Evol.">
        <title>Broad Genomic Sampling Reveals a Smut Pathogenic Ancestry of the Fungal Clade Ustilaginomycotina.</title>
        <authorList>
            <person name="Kijpornyongpan T."/>
            <person name="Mondo S.J."/>
            <person name="Barry K."/>
            <person name="Sandor L."/>
            <person name="Lee J."/>
            <person name="Lipzen A."/>
            <person name="Pangilinan J."/>
            <person name="LaButti K."/>
            <person name="Hainaut M."/>
            <person name="Henrissat B."/>
            <person name="Grigoriev I.V."/>
            <person name="Spatafora J.W."/>
            <person name="Aime M.C."/>
        </authorList>
    </citation>
    <scope>NUCLEOTIDE SEQUENCE [LARGE SCALE GENOMIC DNA]</scope>
    <source>
        <strain evidence="3 4">MCA 4718</strain>
    </source>
</reference>
<keyword evidence="2" id="KW-1133">Transmembrane helix</keyword>
<evidence type="ECO:0000313" key="4">
    <source>
        <dbReference type="Proteomes" id="UP000245942"/>
    </source>
</evidence>
<organism evidence="3 4">
    <name type="scientific">Pseudomicrostroma glucosiphilum</name>
    <dbReference type="NCBI Taxonomy" id="1684307"/>
    <lineage>
        <taxon>Eukaryota</taxon>
        <taxon>Fungi</taxon>
        <taxon>Dikarya</taxon>
        <taxon>Basidiomycota</taxon>
        <taxon>Ustilaginomycotina</taxon>
        <taxon>Exobasidiomycetes</taxon>
        <taxon>Microstromatales</taxon>
        <taxon>Microstromatales incertae sedis</taxon>
        <taxon>Pseudomicrostroma</taxon>
    </lineage>
</organism>
<protein>
    <submittedName>
        <fullName evidence="3">Uncharacterized protein</fullName>
    </submittedName>
</protein>
<sequence length="194" mass="20498">MTSASLDPLFPQTILPAVKEQSSGVSLPSARTSSSASSTVRPSSSSTSASPSTTTSKPSSSSRAPPSNWLQSNGPFYALGSLLLLYLITPTLLSLLRTLALFATPYGLTYLSALPFILTDSGDRTNSTSRLLCFIPWTLALLAHAIAIWHTLLRGAGSGLFGLSWFVAGVLSLGLTSIQVVTLECIVDRDFARM</sequence>
<feature type="region of interest" description="Disordered" evidence="1">
    <location>
        <begin position="19"/>
        <end position="67"/>
    </location>
</feature>
<feature type="transmembrane region" description="Helical" evidence="2">
    <location>
        <begin position="76"/>
        <end position="93"/>
    </location>
</feature>
<evidence type="ECO:0000313" key="3">
    <source>
        <dbReference type="EMBL" id="PWN17938.1"/>
    </source>
</evidence>
<evidence type="ECO:0000256" key="2">
    <source>
        <dbReference type="SAM" id="Phobius"/>
    </source>
</evidence>
<dbReference type="RefSeq" id="XP_025345098.1">
    <property type="nucleotide sequence ID" value="XM_025493424.1"/>
</dbReference>
<dbReference type="GeneID" id="37015158"/>
<proteinExistence type="predicted"/>
<gene>
    <name evidence="3" type="ORF">BCV69DRAFT_285529</name>
</gene>
<accession>A0A316TZ25</accession>
<keyword evidence="2" id="KW-0472">Membrane</keyword>
<name>A0A316TZ25_9BASI</name>
<dbReference type="AlphaFoldDB" id="A0A316TZ25"/>
<feature type="compositionally biased region" description="Low complexity" evidence="1">
    <location>
        <begin position="26"/>
        <end position="67"/>
    </location>
</feature>
<feature type="transmembrane region" description="Helical" evidence="2">
    <location>
        <begin position="131"/>
        <end position="152"/>
    </location>
</feature>
<feature type="transmembrane region" description="Helical" evidence="2">
    <location>
        <begin position="164"/>
        <end position="187"/>
    </location>
</feature>
<keyword evidence="2" id="KW-0812">Transmembrane</keyword>
<dbReference type="Proteomes" id="UP000245942">
    <property type="component" value="Unassembled WGS sequence"/>
</dbReference>